<dbReference type="Gene3D" id="3.30.830.10">
    <property type="entry name" value="Metalloenzyme, LuxS/M16 peptidase-like"/>
    <property type="match status" value="1"/>
</dbReference>
<sequence>AKRKEELGPEGLAKLGKRLEEAKKKNDAPIPASLIDQWSVPGTDSIHFIESDTARSGHARSVGLGAGSAQKFIDAAPNGKAPLFIQFEDVPTNFVHITIHIGTSQVPDELKPLMPIFNDNFFNTHIMRNGEQVGFEQVVMELERDTISYALSSARSLGDADGIMIQFQVEPEKYAAAVEWIQTMMFDS</sequence>
<dbReference type="EMBL" id="RCMV01005839">
    <property type="protein sequence ID" value="KAG3182393.1"/>
    <property type="molecule type" value="Genomic_DNA"/>
</dbReference>
<organism evidence="1 2">
    <name type="scientific">Phytophthora cactorum</name>
    <dbReference type="NCBI Taxonomy" id="29920"/>
    <lineage>
        <taxon>Eukaryota</taxon>
        <taxon>Sar</taxon>
        <taxon>Stramenopiles</taxon>
        <taxon>Oomycota</taxon>
        <taxon>Peronosporomycetes</taxon>
        <taxon>Peronosporales</taxon>
        <taxon>Peronosporaceae</taxon>
        <taxon>Phytophthora</taxon>
    </lineage>
</organism>
<dbReference type="GO" id="GO:0046872">
    <property type="term" value="F:metal ion binding"/>
    <property type="evidence" value="ECO:0007669"/>
    <property type="project" value="InterPro"/>
</dbReference>
<feature type="non-terminal residue" evidence="1">
    <location>
        <position position="188"/>
    </location>
</feature>
<dbReference type="AlphaFoldDB" id="A0A8T1GQ01"/>
<accession>A0A8T1GQ01</accession>
<evidence type="ECO:0000313" key="1">
    <source>
        <dbReference type="EMBL" id="KAG3182393.1"/>
    </source>
</evidence>
<name>A0A8T1GQ01_9STRA</name>
<dbReference type="Proteomes" id="UP000760860">
    <property type="component" value="Unassembled WGS sequence"/>
</dbReference>
<reference evidence="1" key="1">
    <citation type="submission" date="2018-05" db="EMBL/GenBank/DDBJ databases">
        <title>Effector identification in a new, highly contiguous assembly of the strawberry crown rot pathogen Phytophthora cactorum.</title>
        <authorList>
            <person name="Armitage A.D."/>
            <person name="Nellist C.F."/>
            <person name="Bates H."/>
            <person name="Vickerstaff R.J."/>
            <person name="Harrison R.J."/>
        </authorList>
    </citation>
    <scope>NUCLEOTIDE SEQUENCE</scope>
    <source>
        <strain evidence="1">P421</strain>
    </source>
</reference>
<evidence type="ECO:0000313" key="2">
    <source>
        <dbReference type="Proteomes" id="UP000760860"/>
    </source>
</evidence>
<protein>
    <submittedName>
        <fullName evidence="1">Uncharacterized protein</fullName>
    </submittedName>
</protein>
<feature type="non-terminal residue" evidence="1">
    <location>
        <position position="1"/>
    </location>
</feature>
<gene>
    <name evidence="1" type="ORF">PC129_g25367</name>
</gene>
<dbReference type="SUPFAM" id="SSF63411">
    <property type="entry name" value="LuxS/MPP-like metallohydrolase"/>
    <property type="match status" value="1"/>
</dbReference>
<dbReference type="InterPro" id="IPR011249">
    <property type="entry name" value="Metalloenz_LuxS/M16"/>
</dbReference>
<comment type="caution">
    <text evidence="1">The sequence shown here is derived from an EMBL/GenBank/DDBJ whole genome shotgun (WGS) entry which is preliminary data.</text>
</comment>
<dbReference type="PANTHER" id="PTHR43016">
    <property type="entry name" value="PRESEQUENCE PROTEASE"/>
    <property type="match status" value="1"/>
</dbReference>
<proteinExistence type="predicted"/>
<dbReference type="PANTHER" id="PTHR43016:SF16">
    <property type="entry name" value="METALLOPROTEASE, PUTATIVE (AFU_ORTHOLOGUE AFUA_4G07610)-RELATED"/>
    <property type="match status" value="1"/>
</dbReference>